<dbReference type="PANTHER" id="PTHR46656:SF3">
    <property type="entry name" value="PUTATIVE-RELATED"/>
    <property type="match status" value="1"/>
</dbReference>
<keyword evidence="3" id="KW-0808">Transferase</keyword>
<feature type="domain" description="Glycosyl transferase family 1" evidence="2">
    <location>
        <begin position="156"/>
        <end position="291"/>
    </location>
</feature>
<dbReference type="Pfam" id="PF00534">
    <property type="entry name" value="Glycos_transf_1"/>
    <property type="match status" value="1"/>
</dbReference>
<dbReference type="Gene3D" id="3.40.50.2000">
    <property type="entry name" value="Glycogen Phosphorylase B"/>
    <property type="match status" value="1"/>
</dbReference>
<name>A0A6H2H2V2_9BACL</name>
<dbReference type="GO" id="GO:0016757">
    <property type="term" value="F:glycosyltransferase activity"/>
    <property type="evidence" value="ECO:0007669"/>
    <property type="project" value="InterPro"/>
</dbReference>
<sequence length="517" mass="56296">MSRPGGRWRVDWQGPIGRPGGLGGASRQYVRALRRAGLPVRASARIGLPPSGSSGGGAGSSGRRMLVYHHPPHTLDADEARRRGYDRVVLNTVWETTRVPARWRGAIDRYDAVIVPSRHNVKALRDSGVTVPVHLAPHGVDSRRFRPGRRPAGVPEASGRFVFLSVFSFQHRKNPEALLRAYAEEFSDKDRVLLVVKTSGWKDEGGAVGAERRIRRYLDTLRLPHRPAPVRVISGQIGEGRLQGLYAAANAFVLPTRGEGVGMPFMEALASGVPVIAPRWGGQADFLTDANSFSVPYRLRPPAESMQGRGAISRSFRGLFAQKGQLWAEADLAGLKRQMRAASRDRALCARKGRQGRRDMQAFSWEAAGRKLRQALERIGSEPGAAGGPRRGAREPGTAIVSRKGARKPRETANVSREGARKPGTAIVSREGVRKRGTARRGGALEPETEIVSRKGGRRPGASSRKRGKRGRRLAGLGPNTRRRASTRLLRSALPRRSRRSTGSRPTGPRAGKGGRS</sequence>
<keyword evidence="4" id="KW-1185">Reference proteome</keyword>
<evidence type="ECO:0000313" key="3">
    <source>
        <dbReference type="EMBL" id="QJC53987.1"/>
    </source>
</evidence>
<accession>A0A6H2H2V2</accession>
<feature type="region of interest" description="Disordered" evidence="1">
    <location>
        <begin position="44"/>
        <end position="65"/>
    </location>
</feature>
<proteinExistence type="predicted"/>
<dbReference type="SUPFAM" id="SSF53756">
    <property type="entry name" value="UDP-Glycosyltransferase/glycogen phosphorylase"/>
    <property type="match status" value="1"/>
</dbReference>
<dbReference type="EMBL" id="CP051428">
    <property type="protein sequence ID" value="QJC53987.1"/>
    <property type="molecule type" value="Genomic_DNA"/>
</dbReference>
<organism evidence="3 4">
    <name type="scientific">Paenibacillus albicereus</name>
    <dbReference type="NCBI Taxonomy" id="2726185"/>
    <lineage>
        <taxon>Bacteria</taxon>
        <taxon>Bacillati</taxon>
        <taxon>Bacillota</taxon>
        <taxon>Bacilli</taxon>
        <taxon>Bacillales</taxon>
        <taxon>Paenibacillaceae</taxon>
        <taxon>Paenibacillus</taxon>
    </lineage>
</organism>
<feature type="compositionally biased region" description="Basic residues" evidence="1">
    <location>
        <begin position="464"/>
        <end position="473"/>
    </location>
</feature>
<dbReference type="AlphaFoldDB" id="A0A6H2H2V2"/>
<feature type="region of interest" description="Disordered" evidence="1">
    <location>
        <begin position="380"/>
        <end position="517"/>
    </location>
</feature>
<dbReference type="Proteomes" id="UP000502136">
    <property type="component" value="Chromosome"/>
</dbReference>
<gene>
    <name evidence="3" type="ORF">HGI30_22305</name>
</gene>
<dbReference type="PANTHER" id="PTHR46656">
    <property type="entry name" value="PUTATIVE-RELATED"/>
    <property type="match status" value="1"/>
</dbReference>
<dbReference type="CDD" id="cd03801">
    <property type="entry name" value="GT4_PimA-like"/>
    <property type="match status" value="1"/>
</dbReference>
<protein>
    <submittedName>
        <fullName evidence="3">Glycosyltransferase</fullName>
    </submittedName>
</protein>
<dbReference type="RefSeq" id="WP_168909515.1">
    <property type="nucleotide sequence ID" value="NZ_CP051428.1"/>
</dbReference>
<evidence type="ECO:0000313" key="4">
    <source>
        <dbReference type="Proteomes" id="UP000502136"/>
    </source>
</evidence>
<dbReference type="InterPro" id="IPR001296">
    <property type="entry name" value="Glyco_trans_1"/>
</dbReference>
<reference evidence="3 4" key="1">
    <citation type="submission" date="2020-04" db="EMBL/GenBank/DDBJ databases">
        <title>Novel Paenibacillus strain UniB2 isolated from commercial digestive syrup.</title>
        <authorList>
            <person name="Thorat V."/>
            <person name="Kirdat K."/>
            <person name="Tiwarekar B."/>
            <person name="Yadav A."/>
        </authorList>
    </citation>
    <scope>NUCLEOTIDE SEQUENCE [LARGE SCALE GENOMIC DNA]</scope>
    <source>
        <strain evidence="3 4">UniB2</strain>
    </source>
</reference>
<dbReference type="KEGG" id="palr:HGI30_22305"/>
<evidence type="ECO:0000256" key="1">
    <source>
        <dbReference type="SAM" id="MobiDB-lite"/>
    </source>
</evidence>
<evidence type="ECO:0000259" key="2">
    <source>
        <dbReference type="Pfam" id="PF00534"/>
    </source>
</evidence>
<feature type="region of interest" description="Disordered" evidence="1">
    <location>
        <begin position="1"/>
        <end position="25"/>
    </location>
</feature>